<organism evidence="2 3">
    <name type="scientific">Lacihabitans soyangensis</name>
    <dbReference type="NCBI Taxonomy" id="869394"/>
    <lineage>
        <taxon>Bacteria</taxon>
        <taxon>Pseudomonadati</taxon>
        <taxon>Bacteroidota</taxon>
        <taxon>Cytophagia</taxon>
        <taxon>Cytophagales</taxon>
        <taxon>Leadbetterellaceae</taxon>
        <taxon>Lacihabitans</taxon>
    </lineage>
</organism>
<dbReference type="InterPro" id="IPR018391">
    <property type="entry name" value="PQQ_b-propeller_rpt"/>
</dbReference>
<comment type="caution">
    <text evidence="2">The sequence shown here is derived from an EMBL/GenBank/DDBJ whole genome shotgun (WGS) entry which is preliminary data.</text>
</comment>
<dbReference type="InterPro" id="IPR011047">
    <property type="entry name" value="Quinoprotein_ADH-like_sf"/>
</dbReference>
<gene>
    <name evidence="2" type="ORF">EGI31_23575</name>
</gene>
<dbReference type="PANTHER" id="PTHR34512">
    <property type="entry name" value="CELL SURFACE PROTEIN"/>
    <property type="match status" value="1"/>
</dbReference>
<dbReference type="SMART" id="SM00564">
    <property type="entry name" value="PQQ"/>
    <property type="match status" value="6"/>
</dbReference>
<evidence type="ECO:0000259" key="1">
    <source>
        <dbReference type="Pfam" id="PF13360"/>
    </source>
</evidence>
<evidence type="ECO:0000313" key="2">
    <source>
        <dbReference type="EMBL" id="MCP9765927.1"/>
    </source>
</evidence>
<dbReference type="InterPro" id="IPR015943">
    <property type="entry name" value="WD40/YVTN_repeat-like_dom_sf"/>
</dbReference>
<sequence>MKLFIFIVLVVFVGISSCEKNELDPSKEPIATNKVLYVQGDKKLYSLDAETGKMLWEANGGVNMFTNPYLYKGSLYSNGGNSFFLNFFASYNADNGQKNFLLQGSGFENGNSEFIGKDNVIYSTWNKQLYASDATTGKNIWKYQWNLGFGIGLISVGSSGLIFQDNQNIICLNLNGKDVKWIYSLPLSGNGFSNKPIVTDSEIIFGYGLRNLMVLDISTGQEKWSQKNENWQIQRIGVSNGNIYLLKSNSINQIQALSLKDGKIIWENSKISGYYFGTKPVIEDNKIIVSHFNGVNEEGNLSAFNLKDGSLIWTTKTPQAYRNNMFYSQGVLVSNDFASFAVQKNLYFTDVNTGKILYQKPISDSGTHNPLISNGVIFLIDHDLKDLVAYSLKTGSKLWSFNIGTRTSSPILVDSKGKVHNSEWLSNIVRSFE</sequence>
<proteinExistence type="predicted"/>
<dbReference type="AlphaFoldDB" id="A0AAE3H7K0"/>
<name>A0AAE3H7K0_9BACT</name>
<accession>A0AAE3H7K0</accession>
<dbReference type="PROSITE" id="PS51257">
    <property type="entry name" value="PROKAR_LIPOPROTEIN"/>
    <property type="match status" value="1"/>
</dbReference>
<keyword evidence="3" id="KW-1185">Reference proteome</keyword>
<dbReference type="PANTHER" id="PTHR34512:SF30">
    <property type="entry name" value="OUTER MEMBRANE PROTEIN ASSEMBLY FACTOR BAMB"/>
    <property type="match status" value="1"/>
</dbReference>
<reference evidence="2 3" key="1">
    <citation type="submission" date="2018-11" db="EMBL/GenBank/DDBJ databases">
        <title>Novel bacteria species description.</title>
        <authorList>
            <person name="Han J.-H."/>
        </authorList>
    </citation>
    <scope>NUCLEOTIDE SEQUENCE [LARGE SCALE GENOMIC DNA]</scope>
    <source>
        <strain evidence="2 3">KCTC23259</strain>
    </source>
</reference>
<dbReference type="Gene3D" id="2.40.10.480">
    <property type="match status" value="1"/>
</dbReference>
<dbReference type="InterPro" id="IPR002372">
    <property type="entry name" value="PQQ_rpt_dom"/>
</dbReference>
<dbReference type="RefSeq" id="WP_255039633.1">
    <property type="nucleotide sequence ID" value="NZ_RJUF01000194.1"/>
</dbReference>
<dbReference type="Proteomes" id="UP001204144">
    <property type="component" value="Unassembled WGS sequence"/>
</dbReference>
<feature type="domain" description="Pyrrolo-quinoline quinone repeat" evidence="1">
    <location>
        <begin position="128"/>
        <end position="400"/>
    </location>
</feature>
<dbReference type="SUPFAM" id="SSF50998">
    <property type="entry name" value="Quinoprotein alcohol dehydrogenase-like"/>
    <property type="match status" value="3"/>
</dbReference>
<dbReference type="Gene3D" id="2.130.10.10">
    <property type="entry name" value="YVTN repeat-like/Quinoprotein amine dehydrogenase"/>
    <property type="match status" value="2"/>
</dbReference>
<dbReference type="EMBL" id="RJUF01000194">
    <property type="protein sequence ID" value="MCP9765927.1"/>
    <property type="molecule type" value="Genomic_DNA"/>
</dbReference>
<evidence type="ECO:0000313" key="3">
    <source>
        <dbReference type="Proteomes" id="UP001204144"/>
    </source>
</evidence>
<protein>
    <recommendedName>
        <fullName evidence="1">Pyrrolo-quinoline quinone repeat domain-containing protein</fullName>
    </recommendedName>
</protein>
<dbReference type="Pfam" id="PF13360">
    <property type="entry name" value="PQQ_2"/>
    <property type="match status" value="1"/>
</dbReference>